<evidence type="ECO:0000256" key="3">
    <source>
        <dbReference type="ARBA" id="ARBA00022989"/>
    </source>
</evidence>
<evidence type="ECO:0000256" key="1">
    <source>
        <dbReference type="ARBA" id="ARBA00004141"/>
    </source>
</evidence>
<dbReference type="InterPro" id="IPR049326">
    <property type="entry name" value="Rhodopsin_dom_fungi"/>
</dbReference>
<keyword evidence="3 7" id="KW-1133">Transmembrane helix</keyword>
<evidence type="ECO:0000313" key="9">
    <source>
        <dbReference type="EMBL" id="KKK26112.1"/>
    </source>
</evidence>
<dbReference type="GO" id="GO:0016020">
    <property type="term" value="C:membrane"/>
    <property type="evidence" value="ECO:0007669"/>
    <property type="project" value="UniProtKB-SubCell"/>
</dbReference>
<dbReference type="OrthoDB" id="5429740at2759"/>
<evidence type="ECO:0000256" key="4">
    <source>
        <dbReference type="ARBA" id="ARBA00023136"/>
    </source>
</evidence>
<dbReference type="VEuPathDB" id="FungiDB:P175DRAFT_0471444"/>
<feature type="region of interest" description="Disordered" evidence="6">
    <location>
        <begin position="269"/>
        <end position="297"/>
    </location>
</feature>
<reference evidence="9 10" key="1">
    <citation type="submission" date="2015-02" db="EMBL/GenBank/DDBJ databases">
        <title>Draft Genome Sequences of Two Closely-Related Aflatoxigenic Aspergillus Species Obtained from the Cote d'Ivoire.</title>
        <authorList>
            <person name="Moore G.G."/>
            <person name="Beltz S.B."/>
            <person name="Mack B.M."/>
        </authorList>
    </citation>
    <scope>NUCLEOTIDE SEQUENCE [LARGE SCALE GENOMIC DNA]</scope>
    <source>
        <strain evidence="9 10">SRRC1432</strain>
    </source>
</reference>
<evidence type="ECO:0000256" key="7">
    <source>
        <dbReference type="SAM" id="Phobius"/>
    </source>
</evidence>
<dbReference type="PANTHER" id="PTHR33048">
    <property type="entry name" value="PTH11-LIKE INTEGRAL MEMBRANE PROTEIN (AFU_ORTHOLOGUE AFUA_5G11245)"/>
    <property type="match status" value="1"/>
</dbReference>
<evidence type="ECO:0000313" key="10">
    <source>
        <dbReference type="Proteomes" id="UP000034947"/>
    </source>
</evidence>
<feature type="domain" description="Rhodopsin" evidence="8">
    <location>
        <begin position="29"/>
        <end position="235"/>
    </location>
</feature>
<feature type="region of interest" description="Disordered" evidence="6">
    <location>
        <begin position="319"/>
        <end position="346"/>
    </location>
</feature>
<evidence type="ECO:0000256" key="6">
    <source>
        <dbReference type="SAM" id="MobiDB-lite"/>
    </source>
</evidence>
<evidence type="ECO:0000259" key="8">
    <source>
        <dbReference type="Pfam" id="PF20684"/>
    </source>
</evidence>
<comment type="subcellular location">
    <subcellularLocation>
        <location evidence="1">Membrane</location>
        <topology evidence="1">Multi-pass membrane protein</topology>
    </subcellularLocation>
</comment>
<accession>A0A0F8XRH8</accession>
<comment type="similarity">
    <text evidence="5">Belongs to the SAT4 family.</text>
</comment>
<feature type="transmembrane region" description="Helical" evidence="7">
    <location>
        <begin position="45"/>
        <end position="68"/>
    </location>
</feature>
<protein>
    <recommendedName>
        <fullName evidence="8">Rhodopsin domain-containing protein</fullName>
    </recommendedName>
</protein>
<keyword evidence="4 7" id="KW-0472">Membrane</keyword>
<feature type="transmembrane region" description="Helical" evidence="7">
    <location>
        <begin position="88"/>
        <end position="111"/>
    </location>
</feature>
<sequence length="361" mass="38781">MTQTTSHAGPALEKGIWAAVAVVIVIVALRVIAKIKIHQFRVDDVLMVVASILTIVASVFLTIAVNYGFGSDLMTQAFDNQKMVLKSIAIQVPLVTISTTLARCSFILYLLVILGSNKIYRIILWALMGLQFAANITSAVLPLSICRDVRILWNPTIKTTCGNIEDVVKFAYFTGSLNCAVDFFLAVFPTLVVWNLNLLFRIKISLIVLLSLGIVAMVASIIKTTKLNDIPSVTNLGSSTGIELIRWGYTENRRHLALLRTHGAFGGSRTRRTGGGGHGRTDTALSTNGKGSRFDRSMNAETGSIERILDDGVYGHRAGAAGGGGGGHETSISSARTGSPGGEDERGITKQVEISVISNEF</sequence>
<feature type="transmembrane region" description="Helical" evidence="7">
    <location>
        <begin position="123"/>
        <end position="145"/>
    </location>
</feature>
<dbReference type="EMBL" id="JYKN01000010">
    <property type="protein sequence ID" value="KKK26112.1"/>
    <property type="molecule type" value="Genomic_DNA"/>
</dbReference>
<feature type="transmembrane region" description="Helical" evidence="7">
    <location>
        <begin position="170"/>
        <end position="192"/>
    </location>
</feature>
<keyword evidence="10" id="KW-1185">Reference proteome</keyword>
<dbReference type="Pfam" id="PF20684">
    <property type="entry name" value="Fung_rhodopsin"/>
    <property type="match status" value="1"/>
</dbReference>
<dbReference type="PANTHER" id="PTHR33048:SF155">
    <property type="entry name" value="INTEGRAL MEMBRANE PROTEIN"/>
    <property type="match status" value="1"/>
</dbReference>
<gene>
    <name evidence="9" type="ORF">AOCH_005994</name>
</gene>
<feature type="transmembrane region" description="Helical" evidence="7">
    <location>
        <begin position="15"/>
        <end position="33"/>
    </location>
</feature>
<evidence type="ECO:0000256" key="2">
    <source>
        <dbReference type="ARBA" id="ARBA00022692"/>
    </source>
</evidence>
<keyword evidence="2 7" id="KW-0812">Transmembrane</keyword>
<feature type="transmembrane region" description="Helical" evidence="7">
    <location>
        <begin position="204"/>
        <end position="222"/>
    </location>
</feature>
<dbReference type="AlphaFoldDB" id="A0A0F8XRH8"/>
<proteinExistence type="inferred from homology"/>
<dbReference type="Proteomes" id="UP000034947">
    <property type="component" value="Unassembled WGS sequence"/>
</dbReference>
<organism evidence="9 10">
    <name type="scientific">Aspergillus ochraceoroseus</name>
    <dbReference type="NCBI Taxonomy" id="138278"/>
    <lineage>
        <taxon>Eukaryota</taxon>
        <taxon>Fungi</taxon>
        <taxon>Dikarya</taxon>
        <taxon>Ascomycota</taxon>
        <taxon>Pezizomycotina</taxon>
        <taxon>Eurotiomycetes</taxon>
        <taxon>Eurotiomycetidae</taxon>
        <taxon>Eurotiales</taxon>
        <taxon>Aspergillaceae</taxon>
        <taxon>Aspergillus</taxon>
        <taxon>Aspergillus subgen. Nidulantes</taxon>
    </lineage>
</organism>
<comment type="caution">
    <text evidence="9">The sequence shown here is derived from an EMBL/GenBank/DDBJ whole genome shotgun (WGS) entry which is preliminary data.</text>
</comment>
<name>A0A0F8XRH8_9EURO</name>
<dbReference type="InterPro" id="IPR052337">
    <property type="entry name" value="SAT4-like"/>
</dbReference>
<evidence type="ECO:0000256" key="5">
    <source>
        <dbReference type="ARBA" id="ARBA00038359"/>
    </source>
</evidence>